<dbReference type="SUPFAM" id="SSF46785">
    <property type="entry name" value="Winged helix' DNA-binding domain"/>
    <property type="match status" value="1"/>
</dbReference>
<dbReference type="InterPro" id="IPR036388">
    <property type="entry name" value="WH-like_DNA-bd_sf"/>
</dbReference>
<dbReference type="InterPro" id="IPR036390">
    <property type="entry name" value="WH_DNA-bd_sf"/>
</dbReference>
<dbReference type="PANTHER" id="PTHR30346:SF0">
    <property type="entry name" value="HCA OPERON TRANSCRIPTIONAL ACTIVATOR HCAR"/>
    <property type="match status" value="1"/>
</dbReference>
<dbReference type="FunFam" id="1.10.10.10:FF:000001">
    <property type="entry name" value="LysR family transcriptional regulator"/>
    <property type="match status" value="1"/>
</dbReference>
<dbReference type="GO" id="GO:0032993">
    <property type="term" value="C:protein-DNA complex"/>
    <property type="evidence" value="ECO:0007669"/>
    <property type="project" value="TreeGrafter"/>
</dbReference>
<evidence type="ECO:0000256" key="3">
    <source>
        <dbReference type="ARBA" id="ARBA00023125"/>
    </source>
</evidence>
<evidence type="ECO:0000313" key="7">
    <source>
        <dbReference type="Proteomes" id="UP000015001"/>
    </source>
</evidence>
<accession>S4MPE8</accession>
<comment type="similarity">
    <text evidence="1">Belongs to the LysR transcriptional regulatory family.</text>
</comment>
<keyword evidence="7" id="KW-1185">Reference proteome</keyword>
<reference evidence="6 7" key="1">
    <citation type="submission" date="2013-02" db="EMBL/GenBank/DDBJ databases">
        <title>Draft Genome Sequence of Streptomyces afghaniensis, Which Produces Compounds of the Julimycin B-Complex.</title>
        <authorList>
            <person name="Gruening B.A."/>
            <person name="Praeg A."/>
            <person name="Erxleben A."/>
            <person name="Guenther S."/>
            <person name="Fiedler H.-P."/>
            <person name="Goodfellow M."/>
            <person name="Mueller M."/>
        </authorList>
    </citation>
    <scope>NUCLEOTIDE SEQUENCE [LARGE SCALE GENOMIC DNA]</scope>
    <source>
        <strain evidence="6 7">772</strain>
    </source>
</reference>
<evidence type="ECO:0000256" key="1">
    <source>
        <dbReference type="ARBA" id="ARBA00009437"/>
    </source>
</evidence>
<feature type="domain" description="HTH lysR-type" evidence="5">
    <location>
        <begin position="4"/>
        <end position="61"/>
    </location>
</feature>
<keyword evidence="3" id="KW-0238">DNA-binding</keyword>
<gene>
    <name evidence="6" type="ORF">STAFG_4343</name>
</gene>
<dbReference type="Gene3D" id="1.10.10.10">
    <property type="entry name" value="Winged helix-like DNA-binding domain superfamily/Winged helix DNA-binding domain"/>
    <property type="match status" value="1"/>
</dbReference>
<name>S4MPE8_9ACTN</name>
<dbReference type="InterPro" id="IPR000847">
    <property type="entry name" value="LysR_HTH_N"/>
</dbReference>
<dbReference type="Pfam" id="PF00126">
    <property type="entry name" value="HTH_1"/>
    <property type="match status" value="1"/>
</dbReference>
<evidence type="ECO:0000259" key="5">
    <source>
        <dbReference type="PROSITE" id="PS50931"/>
    </source>
</evidence>
<sequence length="306" mass="33814">MNRVELLHLRYFVAVAQELNFSTAARKLHMAASPLSRRIKDLENELGHRLFDRDTHHVRLTPAGSALLPIARGVLEQVDSIQWRLDETTRPRRTTLLLGVPSGIHPDLRARMAALAERVGDRFEIKRWPGGTERLVDAVCDGRLALTLARLPVGGDPALEQLPVMSERLGAVVPRDRFAGRESVALAELSGLAYAGSPTAVTNAYFRGLDQQLAELGIKKRIEIGSATFEGVSEIVSSGLAFSISMLDPRSPVQNYRLDNVTVLPFSDFHPRLETGLLWRKDRAHGGDLEEVVAAAREIFAEPLHT</sequence>
<organism evidence="6 7">
    <name type="scientific">Streptomyces afghaniensis 772</name>
    <dbReference type="NCBI Taxonomy" id="1283301"/>
    <lineage>
        <taxon>Bacteria</taxon>
        <taxon>Bacillati</taxon>
        <taxon>Actinomycetota</taxon>
        <taxon>Actinomycetes</taxon>
        <taxon>Kitasatosporales</taxon>
        <taxon>Streptomycetaceae</taxon>
        <taxon>Streptomyces</taxon>
    </lineage>
</organism>
<dbReference type="AlphaFoldDB" id="S4MPE8"/>
<evidence type="ECO:0000256" key="4">
    <source>
        <dbReference type="ARBA" id="ARBA00023163"/>
    </source>
</evidence>
<protein>
    <submittedName>
        <fullName evidence="6">Putative Hca operon transcriptional activator</fullName>
    </submittedName>
</protein>
<dbReference type="GO" id="GO:0003700">
    <property type="term" value="F:DNA-binding transcription factor activity"/>
    <property type="evidence" value="ECO:0007669"/>
    <property type="project" value="InterPro"/>
</dbReference>
<dbReference type="InterPro" id="IPR005119">
    <property type="entry name" value="LysR_subst-bd"/>
</dbReference>
<dbReference type="PROSITE" id="PS50931">
    <property type="entry name" value="HTH_LYSR"/>
    <property type="match status" value="1"/>
</dbReference>
<proteinExistence type="inferred from homology"/>
<dbReference type="PATRIC" id="fig|1283301.3.peg.4314"/>
<dbReference type="SUPFAM" id="SSF53850">
    <property type="entry name" value="Periplasmic binding protein-like II"/>
    <property type="match status" value="1"/>
</dbReference>
<dbReference type="EMBL" id="AOPY01001453">
    <property type="protein sequence ID" value="EPJ38586.1"/>
    <property type="molecule type" value="Genomic_DNA"/>
</dbReference>
<dbReference type="CDD" id="cd05466">
    <property type="entry name" value="PBP2_LTTR_substrate"/>
    <property type="match status" value="1"/>
</dbReference>
<dbReference type="HOGENOM" id="CLU_039613_6_4_11"/>
<evidence type="ECO:0000256" key="2">
    <source>
        <dbReference type="ARBA" id="ARBA00023015"/>
    </source>
</evidence>
<dbReference type="PRINTS" id="PR00039">
    <property type="entry name" value="HTHLYSR"/>
</dbReference>
<dbReference type="Gene3D" id="3.40.190.290">
    <property type="match status" value="1"/>
</dbReference>
<evidence type="ECO:0000313" key="6">
    <source>
        <dbReference type="EMBL" id="EPJ38586.1"/>
    </source>
</evidence>
<dbReference type="PANTHER" id="PTHR30346">
    <property type="entry name" value="TRANSCRIPTIONAL DUAL REGULATOR HCAR-RELATED"/>
    <property type="match status" value="1"/>
</dbReference>
<dbReference type="GO" id="GO:0003677">
    <property type="term" value="F:DNA binding"/>
    <property type="evidence" value="ECO:0007669"/>
    <property type="project" value="UniProtKB-KW"/>
</dbReference>
<dbReference type="Proteomes" id="UP000015001">
    <property type="component" value="Unassembled WGS sequence"/>
</dbReference>
<comment type="caution">
    <text evidence="6">The sequence shown here is derived from an EMBL/GenBank/DDBJ whole genome shotgun (WGS) entry which is preliminary data.</text>
</comment>
<dbReference type="Pfam" id="PF03466">
    <property type="entry name" value="LysR_substrate"/>
    <property type="match status" value="1"/>
</dbReference>
<keyword evidence="2" id="KW-0805">Transcription regulation</keyword>
<keyword evidence="4" id="KW-0804">Transcription</keyword>